<feature type="non-terminal residue" evidence="7">
    <location>
        <position position="1"/>
    </location>
</feature>
<organism evidence="7">
    <name type="scientific">marine metagenome</name>
    <dbReference type="NCBI Taxonomy" id="408172"/>
    <lineage>
        <taxon>unclassified sequences</taxon>
        <taxon>metagenomes</taxon>
        <taxon>ecological metagenomes</taxon>
    </lineage>
</organism>
<feature type="transmembrane region" description="Helical" evidence="6">
    <location>
        <begin position="228"/>
        <end position="249"/>
    </location>
</feature>
<keyword evidence="5 6" id="KW-0472">Membrane</keyword>
<dbReference type="EMBL" id="UINC01001605">
    <property type="protein sequence ID" value="SUZ84777.1"/>
    <property type="molecule type" value="Genomic_DNA"/>
</dbReference>
<dbReference type="PANTHER" id="PTHR30213">
    <property type="entry name" value="INNER MEMBRANE PROTEIN YHJD"/>
    <property type="match status" value="1"/>
</dbReference>
<proteinExistence type="predicted"/>
<dbReference type="PIRSF" id="PIRSF035875">
    <property type="entry name" value="RNase_BN"/>
    <property type="match status" value="1"/>
</dbReference>
<dbReference type="GO" id="GO:0005886">
    <property type="term" value="C:plasma membrane"/>
    <property type="evidence" value="ECO:0007669"/>
    <property type="project" value="UniProtKB-SubCell"/>
</dbReference>
<feature type="transmembrane region" description="Helical" evidence="6">
    <location>
        <begin position="261"/>
        <end position="280"/>
    </location>
</feature>
<feature type="transmembrane region" description="Helical" evidence="6">
    <location>
        <begin position="153"/>
        <end position="175"/>
    </location>
</feature>
<evidence type="ECO:0000256" key="2">
    <source>
        <dbReference type="ARBA" id="ARBA00022475"/>
    </source>
</evidence>
<feature type="transmembrane region" description="Helical" evidence="6">
    <location>
        <begin position="106"/>
        <end position="132"/>
    </location>
</feature>
<evidence type="ECO:0000256" key="4">
    <source>
        <dbReference type="ARBA" id="ARBA00022989"/>
    </source>
</evidence>
<comment type="subcellular location">
    <subcellularLocation>
        <location evidence="1">Cell membrane</location>
        <topology evidence="1">Multi-pass membrane protein</topology>
    </subcellularLocation>
</comment>
<evidence type="ECO:0000313" key="7">
    <source>
        <dbReference type="EMBL" id="SUZ84777.1"/>
    </source>
</evidence>
<evidence type="ECO:0000256" key="1">
    <source>
        <dbReference type="ARBA" id="ARBA00004651"/>
    </source>
</evidence>
<dbReference type="PANTHER" id="PTHR30213:SF1">
    <property type="entry name" value="INNER MEMBRANE PROTEIN YHJD"/>
    <property type="match status" value="1"/>
</dbReference>
<name>A0A381R4M1_9ZZZZ</name>
<dbReference type="AlphaFoldDB" id="A0A381R4M1"/>
<keyword evidence="3 6" id="KW-0812">Transmembrane</keyword>
<keyword evidence="2" id="KW-1003">Cell membrane</keyword>
<evidence type="ECO:0008006" key="8">
    <source>
        <dbReference type="Google" id="ProtNLM"/>
    </source>
</evidence>
<feature type="transmembrane region" description="Helical" evidence="6">
    <location>
        <begin position="195"/>
        <end position="216"/>
    </location>
</feature>
<evidence type="ECO:0000256" key="6">
    <source>
        <dbReference type="SAM" id="Phobius"/>
    </source>
</evidence>
<sequence>VSAGHVASTLSSRFARLRKFWARVYQKSANDKIFFMAGAISYNLLIAVVPLFLLAVGVWGYVLSAFGEPSEVIIGLLENYIPEMEGEIDLLAEIESGINDVVASRAGYSIVGLLLFIWLSSRLVTTLRIALLDVFDLAADRGVVRGKIFDLEVVVVVGALALSNVLLTIFLQSLGGWGTELLGIPEDLLGSTERVLATLLALVSTWAMFAVVYWYVPVRRISWRTAWMAATVMAVSYEVMKLGFGWYVTSVADYGSTYGNFATVVVLLFWIYYVAVGFVLSGEVAQVYTVQEAGKVQSQTAFGGLA</sequence>
<reference evidence="7" key="1">
    <citation type="submission" date="2018-05" db="EMBL/GenBank/DDBJ databases">
        <authorList>
            <person name="Lanie J.A."/>
            <person name="Ng W.-L."/>
            <person name="Kazmierczak K.M."/>
            <person name="Andrzejewski T.M."/>
            <person name="Davidsen T.M."/>
            <person name="Wayne K.J."/>
            <person name="Tettelin H."/>
            <person name="Glass J.I."/>
            <person name="Rusch D."/>
            <person name="Podicherti R."/>
            <person name="Tsui H.-C.T."/>
            <person name="Winkler M.E."/>
        </authorList>
    </citation>
    <scope>NUCLEOTIDE SEQUENCE</scope>
</reference>
<evidence type="ECO:0000256" key="5">
    <source>
        <dbReference type="ARBA" id="ARBA00023136"/>
    </source>
</evidence>
<gene>
    <name evidence="7" type="ORF">METZ01_LOCUS37631</name>
</gene>
<dbReference type="InterPro" id="IPR017039">
    <property type="entry name" value="Virul_fac_BrkB"/>
</dbReference>
<dbReference type="NCBIfam" id="TIGR00765">
    <property type="entry name" value="yihY_not_rbn"/>
    <property type="match status" value="1"/>
</dbReference>
<evidence type="ECO:0000256" key="3">
    <source>
        <dbReference type="ARBA" id="ARBA00022692"/>
    </source>
</evidence>
<dbReference type="Pfam" id="PF03631">
    <property type="entry name" value="Virul_fac_BrkB"/>
    <property type="match status" value="1"/>
</dbReference>
<keyword evidence="4 6" id="KW-1133">Transmembrane helix</keyword>
<accession>A0A381R4M1</accession>
<protein>
    <recommendedName>
        <fullName evidence="8">YihY/virulence factor BrkB family protein</fullName>
    </recommendedName>
</protein>
<feature type="transmembrane region" description="Helical" evidence="6">
    <location>
        <begin position="33"/>
        <end position="62"/>
    </location>
</feature>